<dbReference type="AlphaFoldDB" id="A0A8C9X5U6"/>
<feature type="transmembrane region" description="Helical" evidence="9">
    <location>
        <begin position="298"/>
        <end position="316"/>
    </location>
</feature>
<feature type="transmembrane region" description="Helical" evidence="9">
    <location>
        <begin position="172"/>
        <end position="191"/>
    </location>
</feature>
<evidence type="ECO:0000256" key="7">
    <source>
        <dbReference type="ARBA" id="ARBA00023136"/>
    </source>
</evidence>
<dbReference type="GO" id="GO:0005789">
    <property type="term" value="C:endoplasmic reticulum membrane"/>
    <property type="evidence" value="ECO:0007669"/>
    <property type="project" value="UniProtKB-SubCell"/>
</dbReference>
<evidence type="ECO:0000256" key="4">
    <source>
        <dbReference type="ARBA" id="ARBA00022824"/>
    </source>
</evidence>
<organism evidence="10 11">
    <name type="scientific">Sander lucioperca</name>
    <name type="common">Pike-perch</name>
    <name type="synonym">Perca lucioperca</name>
    <dbReference type="NCBI Taxonomy" id="283035"/>
    <lineage>
        <taxon>Eukaryota</taxon>
        <taxon>Metazoa</taxon>
        <taxon>Chordata</taxon>
        <taxon>Craniata</taxon>
        <taxon>Vertebrata</taxon>
        <taxon>Euteleostomi</taxon>
        <taxon>Actinopterygii</taxon>
        <taxon>Neopterygii</taxon>
        <taxon>Teleostei</taxon>
        <taxon>Neoteleostei</taxon>
        <taxon>Acanthomorphata</taxon>
        <taxon>Eupercaria</taxon>
        <taxon>Perciformes</taxon>
        <taxon>Percoidei</taxon>
        <taxon>Percidae</taxon>
        <taxon>Luciopercinae</taxon>
        <taxon>Sander</taxon>
    </lineage>
</organism>
<dbReference type="InterPro" id="IPR046401">
    <property type="entry name" value="FITM1/2"/>
</dbReference>
<dbReference type="GeneTree" id="ENSGT00530000063693"/>
<dbReference type="InterPro" id="IPR019388">
    <property type="entry name" value="FIT"/>
</dbReference>
<gene>
    <name evidence="10" type="primary">fitm2</name>
</gene>
<evidence type="ECO:0000313" key="10">
    <source>
        <dbReference type="Ensembl" id="ENSSLUP00000005287.1"/>
    </source>
</evidence>
<keyword evidence="6" id="KW-0443">Lipid metabolism</keyword>
<dbReference type="GO" id="GO:0010945">
    <property type="term" value="F:coenzyme A diphosphatase activity"/>
    <property type="evidence" value="ECO:0007669"/>
    <property type="project" value="InterPro"/>
</dbReference>
<sequence length="337" mass="37698">MPNPMPNGRTGAKLGASSNQANRWESDYSQMDVPTMDVLRDRVPTDSPPPLTSTKTRAPPSKETQMCSPARRVSGVNMAAVDVIVDNLVTLWRIPAVRQNFPLIFVLISVVGSLLKELQVVPQTYFSSSGNALNVYFVKVSWGWTLLLLTPFLLLSNSAFNRSVSFLSRRLLSLLVATAIWYTCTQTFFFIEEVTGSCYETGTKEVLIKEFATKASCRRAGFQWHGHDISGHSFILAYSSLFIAEETAPMASLRTAGLSALPRMVLNLLYVALNLIVIVWVWMFACTSVYFHHTSHKLLGTLCGLVAWYLTYRVWYVKPLSPGLPPQRHPKEQKQNA</sequence>
<dbReference type="PANTHER" id="PTHR23129">
    <property type="entry name" value="ACYL-COENZYME A DIPHOSPHATASE FITM2"/>
    <property type="match status" value="1"/>
</dbReference>
<evidence type="ECO:0000256" key="5">
    <source>
        <dbReference type="ARBA" id="ARBA00022989"/>
    </source>
</evidence>
<dbReference type="HAMAP" id="MF_03230">
    <property type="entry name" value="FITM2"/>
    <property type="match status" value="1"/>
</dbReference>
<evidence type="ECO:0000256" key="3">
    <source>
        <dbReference type="ARBA" id="ARBA00022801"/>
    </source>
</evidence>
<feature type="region of interest" description="Disordered" evidence="8">
    <location>
        <begin position="1"/>
        <end position="65"/>
    </location>
</feature>
<feature type="compositionally biased region" description="Polar residues" evidence="8">
    <location>
        <begin position="52"/>
        <end position="65"/>
    </location>
</feature>
<keyword evidence="2 9" id="KW-0812">Transmembrane</keyword>
<feature type="transmembrane region" description="Helical" evidence="9">
    <location>
        <begin position="141"/>
        <end position="160"/>
    </location>
</feature>
<evidence type="ECO:0000256" key="9">
    <source>
        <dbReference type="SAM" id="Phobius"/>
    </source>
</evidence>
<keyword evidence="7 9" id="KW-0472">Membrane</keyword>
<keyword evidence="3" id="KW-0378">Hydrolase</keyword>
<feature type="transmembrane region" description="Helical" evidence="9">
    <location>
        <begin position="268"/>
        <end position="291"/>
    </location>
</feature>
<reference evidence="10" key="1">
    <citation type="submission" date="2025-08" db="UniProtKB">
        <authorList>
            <consortium name="Ensembl"/>
        </authorList>
    </citation>
    <scope>IDENTIFICATION</scope>
</reference>
<evidence type="ECO:0000256" key="6">
    <source>
        <dbReference type="ARBA" id="ARBA00023098"/>
    </source>
</evidence>
<dbReference type="GO" id="GO:0019915">
    <property type="term" value="P:lipid storage"/>
    <property type="evidence" value="ECO:0007669"/>
    <property type="project" value="InterPro"/>
</dbReference>
<keyword evidence="11" id="KW-1185">Reference proteome</keyword>
<dbReference type="Proteomes" id="UP000694568">
    <property type="component" value="Unplaced"/>
</dbReference>
<dbReference type="Pfam" id="PF10261">
    <property type="entry name" value="FIT"/>
    <property type="match status" value="2"/>
</dbReference>
<feature type="transmembrane region" description="Helical" evidence="9">
    <location>
        <begin position="101"/>
        <end position="121"/>
    </location>
</feature>
<dbReference type="PANTHER" id="PTHR23129:SF1">
    <property type="entry name" value="ACYL-COENZYME A DIPHOSPHATASE FITM2"/>
    <property type="match status" value="1"/>
</dbReference>
<evidence type="ECO:0000256" key="1">
    <source>
        <dbReference type="ARBA" id="ARBA00004477"/>
    </source>
</evidence>
<dbReference type="Ensembl" id="ENSSLUT00000005427.1">
    <property type="protein sequence ID" value="ENSSLUP00000005287.1"/>
    <property type="gene ID" value="ENSSLUG00000002359.1"/>
</dbReference>
<evidence type="ECO:0000256" key="8">
    <source>
        <dbReference type="SAM" id="MobiDB-lite"/>
    </source>
</evidence>
<proteinExistence type="inferred from homology"/>
<evidence type="ECO:0000313" key="11">
    <source>
        <dbReference type="Proteomes" id="UP000694568"/>
    </source>
</evidence>
<comment type="subcellular location">
    <subcellularLocation>
        <location evidence="1">Endoplasmic reticulum membrane</location>
        <topology evidence="1">Multi-pass membrane protein</topology>
    </subcellularLocation>
</comment>
<evidence type="ECO:0000256" key="2">
    <source>
        <dbReference type="ARBA" id="ARBA00022692"/>
    </source>
</evidence>
<name>A0A8C9X5U6_SANLU</name>
<dbReference type="GO" id="GO:0034389">
    <property type="term" value="P:lipid droplet organization"/>
    <property type="evidence" value="ECO:0007669"/>
    <property type="project" value="InterPro"/>
</dbReference>
<accession>A0A8C9X5U6</accession>
<dbReference type="GO" id="GO:0008654">
    <property type="term" value="P:phospholipid biosynthetic process"/>
    <property type="evidence" value="ECO:0007669"/>
    <property type="project" value="TreeGrafter"/>
</dbReference>
<protein>
    <submittedName>
        <fullName evidence="10">Fat storage inducing transmembrane protein 2</fullName>
    </submittedName>
</protein>
<keyword evidence="5 9" id="KW-1133">Transmembrane helix</keyword>
<feature type="compositionally biased region" description="Polar residues" evidence="8">
    <location>
        <begin position="16"/>
        <end position="29"/>
    </location>
</feature>
<keyword evidence="4" id="KW-0256">Endoplasmic reticulum</keyword>
<reference evidence="10" key="2">
    <citation type="submission" date="2025-09" db="UniProtKB">
        <authorList>
            <consortium name="Ensembl"/>
        </authorList>
    </citation>
    <scope>IDENTIFICATION</scope>
</reference>